<evidence type="ECO:0000313" key="1">
    <source>
        <dbReference type="EMBL" id="QJA64448.1"/>
    </source>
</evidence>
<sequence length="342" mass="39295">MPELNQKLNQKPVVLQGLHLSVHTPTEERLTVQIEDLEPVIFAELGLEIEDWMEIVDEEYKVRETRGRGWQGRGKRITKDERVRLLKFSPFPSSLSNVLRSIRRELYIEIHKQCSVLEGSQQGRYKQNIYILPYVNAGAFMVYLQTLDEKINELNKDIQLFQKTDNAEIVFNILTKYKVAGLLDKQWSIPHITFDVTPLSLDPNVVLNMVEAQRGTIADQLNEEEQQGLERLQRSLQVQYKETVIKTIESLKTELNGIMSKFIMAKKLDPENARIELEQLRRKAASIGLEAMASSVIEPLLMAIDDPQKAVENFGTETIFGKQEVSKEVNMRIEGLIDNIFG</sequence>
<accession>A0A6M3JZ59</accession>
<dbReference type="EMBL" id="MT141520">
    <property type="protein sequence ID" value="QJA64448.1"/>
    <property type="molecule type" value="Genomic_DNA"/>
</dbReference>
<protein>
    <submittedName>
        <fullName evidence="2">Uncharacterized protein</fullName>
    </submittedName>
</protein>
<organism evidence="2">
    <name type="scientific">viral metagenome</name>
    <dbReference type="NCBI Taxonomy" id="1070528"/>
    <lineage>
        <taxon>unclassified sequences</taxon>
        <taxon>metagenomes</taxon>
        <taxon>organismal metagenomes</taxon>
    </lineage>
</organism>
<name>A0A6M3JZ59_9ZZZZ</name>
<proteinExistence type="predicted"/>
<dbReference type="AlphaFoldDB" id="A0A6M3JZ59"/>
<evidence type="ECO:0000313" key="2">
    <source>
        <dbReference type="EMBL" id="QJA75426.1"/>
    </source>
</evidence>
<dbReference type="EMBL" id="MT142163">
    <property type="protein sequence ID" value="QJA75426.1"/>
    <property type="molecule type" value="Genomic_DNA"/>
</dbReference>
<reference evidence="2" key="1">
    <citation type="submission" date="2020-03" db="EMBL/GenBank/DDBJ databases">
        <title>The deep terrestrial virosphere.</title>
        <authorList>
            <person name="Holmfeldt K."/>
            <person name="Nilsson E."/>
            <person name="Simone D."/>
            <person name="Lopez-Fernandez M."/>
            <person name="Wu X."/>
            <person name="de Brujin I."/>
            <person name="Lundin D."/>
            <person name="Andersson A."/>
            <person name="Bertilsson S."/>
            <person name="Dopson M."/>
        </authorList>
    </citation>
    <scope>NUCLEOTIDE SEQUENCE</scope>
    <source>
        <strain evidence="2">MM415A01781</strain>
        <strain evidence="1">MM415B00496</strain>
    </source>
</reference>
<gene>
    <name evidence="2" type="ORF">MM415A01781_0013</name>
    <name evidence="1" type="ORF">MM415B00496_0006</name>
</gene>